<gene>
    <name evidence="8" type="primary">Exo70</name>
    <name evidence="8" type="ORF">EVAR_2630_1</name>
</gene>
<keyword evidence="9" id="KW-1185">Reference proteome</keyword>
<dbReference type="OrthoDB" id="1922221at2759"/>
<evidence type="ECO:0000256" key="3">
    <source>
        <dbReference type="ARBA" id="ARBA00022483"/>
    </source>
</evidence>
<feature type="domain" description="Exocyst complex subunit Exo70 C-terminal" evidence="7">
    <location>
        <begin position="330"/>
        <end position="656"/>
    </location>
</feature>
<dbReference type="AlphaFoldDB" id="A0A4C1SMG9"/>
<dbReference type="PANTHER" id="PTHR12542">
    <property type="entry name" value="EXOCYST COMPLEX PROTEIN EXO70"/>
    <property type="match status" value="1"/>
</dbReference>
<sequence length="663" mass="73466">MKELKTAANKSSALAGDVCNVLWACEKRLQQLETAVLPLYGETAKLQRVHENMEKTAKSLDHVINNYMVARELADFVTAGPNTASPDTLNSYLEALNKLAEAQTYFNKNNPQSIELENINTLYNTGISKLESSFEELLNRNTRPLSPTTLMDMIALEEDSSVESVSVTGSASSGSPALETMRVAAGWLSDAGRAPVAPLLAARAPAAKQSLQSFKDYLRARSMGASPHMRPKNPLHRTDSAKKTSKIQKVLEKRANKIMLKASQTLEQSTGLAIGPRRSINESYTEETSIEALDECEAETAGEVAAGLCRVARAEQRYLLGLVPLPRLPELLAAVMKECFNMLATDVERATNRCRRAASRCRPGAAACWTLLARLTRLQPEVERALTPATPAPYISIVKGCQQVCVRTLEEWVEGLRTDSSAPPVDGTVHQLAAAALTLLHNLADHVQLLGPALSTEPSYARAAAQVSTTHDRNAAMLAIYMRKVLAQLNLVLRSKSEQYPDALKAIFRLNNTVYLLQGLQRSGLLDVLMLAESDCETNYRHMISEYRAAYLQSWSKLLAHTVLEEALPAKLRDKDRQILKDKFASFNRELEECTRVQRGYSVPDAELRESLKRDNKEAILPPYTRFYDTYANLPFSKNPEKYIKYSPVQVAAQLDGYFDETA</sequence>
<evidence type="ECO:0000256" key="6">
    <source>
        <dbReference type="SAM" id="MobiDB-lite"/>
    </source>
</evidence>
<dbReference type="Pfam" id="PF03081">
    <property type="entry name" value="Exo70_C"/>
    <property type="match status" value="1"/>
</dbReference>
<accession>A0A4C1SMG9</accession>
<evidence type="ECO:0000256" key="5">
    <source>
        <dbReference type="RuleBase" id="RU365026"/>
    </source>
</evidence>
<dbReference type="InterPro" id="IPR016159">
    <property type="entry name" value="Cullin_repeat-like_dom_sf"/>
</dbReference>
<evidence type="ECO:0000256" key="1">
    <source>
        <dbReference type="ARBA" id="ARBA00006756"/>
    </source>
</evidence>
<dbReference type="Pfam" id="PF20669">
    <property type="entry name" value="Exo70_N"/>
    <property type="match status" value="1"/>
</dbReference>
<dbReference type="GO" id="GO:0005546">
    <property type="term" value="F:phosphatidylinositol-4,5-bisphosphate binding"/>
    <property type="evidence" value="ECO:0007669"/>
    <property type="project" value="InterPro"/>
</dbReference>
<evidence type="ECO:0000256" key="4">
    <source>
        <dbReference type="ARBA" id="ARBA00026169"/>
    </source>
</evidence>
<name>A0A4C1SMG9_EUMVA</name>
<organism evidence="8 9">
    <name type="scientific">Eumeta variegata</name>
    <name type="common">Bagworm moth</name>
    <name type="synonym">Eumeta japonica</name>
    <dbReference type="NCBI Taxonomy" id="151549"/>
    <lineage>
        <taxon>Eukaryota</taxon>
        <taxon>Metazoa</taxon>
        <taxon>Ecdysozoa</taxon>
        <taxon>Arthropoda</taxon>
        <taxon>Hexapoda</taxon>
        <taxon>Insecta</taxon>
        <taxon>Pterygota</taxon>
        <taxon>Neoptera</taxon>
        <taxon>Endopterygota</taxon>
        <taxon>Lepidoptera</taxon>
        <taxon>Glossata</taxon>
        <taxon>Ditrysia</taxon>
        <taxon>Tineoidea</taxon>
        <taxon>Psychidae</taxon>
        <taxon>Oiketicinae</taxon>
        <taxon>Eumeta</taxon>
    </lineage>
</organism>
<comment type="function">
    <text evidence="5">Component of the exocyst complex involved in the docking of exocytic vesicles with fusion sites on the plasma membrane.</text>
</comment>
<protein>
    <recommendedName>
        <fullName evidence="4 5">Exocyst complex component 7</fullName>
    </recommendedName>
    <alternativeName>
        <fullName evidence="5">Exocyst complex component Exo70</fullName>
    </alternativeName>
</protein>
<evidence type="ECO:0000259" key="7">
    <source>
        <dbReference type="Pfam" id="PF03081"/>
    </source>
</evidence>
<dbReference type="GO" id="GO:0000145">
    <property type="term" value="C:exocyst"/>
    <property type="evidence" value="ECO:0007669"/>
    <property type="project" value="InterPro"/>
</dbReference>
<dbReference type="Proteomes" id="UP000299102">
    <property type="component" value="Unassembled WGS sequence"/>
</dbReference>
<keyword evidence="5" id="KW-0653">Protein transport</keyword>
<evidence type="ECO:0000256" key="2">
    <source>
        <dbReference type="ARBA" id="ARBA00022448"/>
    </source>
</evidence>
<evidence type="ECO:0000313" key="9">
    <source>
        <dbReference type="Proteomes" id="UP000299102"/>
    </source>
</evidence>
<keyword evidence="2 5" id="KW-0813">Transport</keyword>
<reference evidence="8 9" key="1">
    <citation type="journal article" date="2019" name="Commun. Biol.">
        <title>The bagworm genome reveals a unique fibroin gene that provides high tensile strength.</title>
        <authorList>
            <person name="Kono N."/>
            <person name="Nakamura H."/>
            <person name="Ohtoshi R."/>
            <person name="Tomita M."/>
            <person name="Numata K."/>
            <person name="Arakawa K."/>
        </authorList>
    </citation>
    <scope>NUCLEOTIDE SEQUENCE [LARGE SCALE GENOMIC DNA]</scope>
</reference>
<proteinExistence type="inferred from homology"/>
<dbReference type="EMBL" id="BGZK01000009">
    <property type="protein sequence ID" value="GBP03185.1"/>
    <property type="molecule type" value="Genomic_DNA"/>
</dbReference>
<dbReference type="GO" id="GO:0015031">
    <property type="term" value="P:protein transport"/>
    <property type="evidence" value="ECO:0007669"/>
    <property type="project" value="UniProtKB-KW"/>
</dbReference>
<keyword evidence="3 5" id="KW-0268">Exocytosis</keyword>
<comment type="similarity">
    <text evidence="1 5">Belongs to the EXO70 family.</text>
</comment>
<feature type="region of interest" description="Disordered" evidence="6">
    <location>
        <begin position="224"/>
        <end position="245"/>
    </location>
</feature>
<dbReference type="GO" id="GO:0006887">
    <property type="term" value="P:exocytosis"/>
    <property type="evidence" value="ECO:0007669"/>
    <property type="project" value="UniProtKB-KW"/>
</dbReference>
<comment type="caution">
    <text evidence="8">The sequence shown here is derived from an EMBL/GenBank/DDBJ whole genome shotgun (WGS) entry which is preliminary data.</text>
</comment>
<dbReference type="STRING" id="151549.A0A4C1SMG9"/>
<dbReference type="Gene3D" id="1.20.1280.170">
    <property type="entry name" value="Exocyst complex component Exo70"/>
    <property type="match status" value="1"/>
</dbReference>
<dbReference type="SUPFAM" id="SSF74788">
    <property type="entry name" value="Cullin repeat-like"/>
    <property type="match status" value="1"/>
</dbReference>
<dbReference type="InterPro" id="IPR046364">
    <property type="entry name" value="Exo70_C"/>
</dbReference>
<evidence type="ECO:0000313" key="8">
    <source>
        <dbReference type="EMBL" id="GBP03185.1"/>
    </source>
</evidence>
<dbReference type="InterPro" id="IPR004140">
    <property type="entry name" value="Exo70"/>
</dbReference>
<dbReference type="PANTHER" id="PTHR12542:SF41">
    <property type="entry name" value="EXOCYST COMPLEX COMPONENT 7"/>
    <property type="match status" value="1"/>
</dbReference>